<accession>Q5AYD8</accession>
<dbReference type="InParanoid" id="Q5AYD8"/>
<dbReference type="VEuPathDB" id="FungiDB:AN6692"/>
<evidence type="ECO:0000313" key="1">
    <source>
        <dbReference type="EMBL" id="CBF71258.1"/>
    </source>
</evidence>
<name>Q5AYD8_EMENI</name>
<dbReference type="Proteomes" id="UP000000560">
    <property type="component" value="Chromosome I"/>
</dbReference>
<dbReference type="GeneID" id="2870482"/>
<reference evidence="2" key="1">
    <citation type="journal article" date="2005" name="Nature">
        <title>Sequencing of Aspergillus nidulans and comparative analysis with A. fumigatus and A. oryzae.</title>
        <authorList>
            <person name="Galagan J.E."/>
            <person name="Calvo S.E."/>
            <person name="Cuomo C."/>
            <person name="Ma L.J."/>
            <person name="Wortman J.R."/>
            <person name="Batzoglou S."/>
            <person name="Lee S.I."/>
            <person name="Basturkmen M."/>
            <person name="Spevak C.C."/>
            <person name="Clutterbuck J."/>
            <person name="Kapitonov V."/>
            <person name="Jurka J."/>
            <person name="Scazzocchio C."/>
            <person name="Farman M."/>
            <person name="Butler J."/>
            <person name="Purcell S."/>
            <person name="Harris S."/>
            <person name="Braus G.H."/>
            <person name="Draht O."/>
            <person name="Busch S."/>
            <person name="D'Enfert C."/>
            <person name="Bouchier C."/>
            <person name="Goldman G.H."/>
            <person name="Bell-Pedersen D."/>
            <person name="Griffiths-Jones S."/>
            <person name="Doonan J.H."/>
            <person name="Yu J."/>
            <person name="Vienken K."/>
            <person name="Pain A."/>
            <person name="Freitag M."/>
            <person name="Selker E.U."/>
            <person name="Archer D.B."/>
            <person name="Penalva M.A."/>
            <person name="Oakley B.R."/>
            <person name="Momany M."/>
            <person name="Tanaka T."/>
            <person name="Kumagai T."/>
            <person name="Asai K."/>
            <person name="Machida M."/>
            <person name="Nierman W.C."/>
            <person name="Denning D.W."/>
            <person name="Caddick M."/>
            <person name="Hynes M."/>
            <person name="Paoletti M."/>
            <person name="Fischer R."/>
            <person name="Miller B."/>
            <person name="Dyer P."/>
            <person name="Sachs M.S."/>
            <person name="Osmani S.A."/>
            <person name="Birren B.W."/>
        </authorList>
    </citation>
    <scope>NUCLEOTIDE SEQUENCE [LARGE SCALE GENOMIC DNA]</scope>
    <source>
        <strain evidence="2">FGSC A4 / ATCC 38163 / CBS 112.46 / NRRL 194 / M139</strain>
    </source>
</reference>
<dbReference type="RefSeq" id="XP_664296.1">
    <property type="nucleotide sequence ID" value="XM_659204.1"/>
</dbReference>
<gene>
    <name evidence="1" type="ORF">ANIA_06692</name>
</gene>
<sequence length="176" mass="20243">MSLIGQNKWFKKYKEEVKSGKLDLPALEFSPFSTTNNLRTHLRDQHDCKLEESKGGRNAHKTINLGIQWYKGLFSEQDAHRPVALEDEHEAVQQQIISNLQTQSKSDLSAALPSLPRKKDGTVHISNMRKKVKELGHIIPCNKCPSAKDCCKDQNTCEHFRHFENDLEEDEDEDEE</sequence>
<dbReference type="EMBL" id="BN001301">
    <property type="protein sequence ID" value="CBF71258.1"/>
    <property type="molecule type" value="Genomic_DNA"/>
</dbReference>
<proteinExistence type="predicted"/>
<dbReference type="eggNOG" id="ENOG502RPJF">
    <property type="taxonomic scope" value="Eukaryota"/>
</dbReference>
<organism evidence="1 2">
    <name type="scientific">Emericella nidulans (strain FGSC A4 / ATCC 38163 / CBS 112.46 / NRRL 194 / M139)</name>
    <name type="common">Aspergillus nidulans</name>
    <dbReference type="NCBI Taxonomy" id="227321"/>
    <lineage>
        <taxon>Eukaryota</taxon>
        <taxon>Fungi</taxon>
        <taxon>Dikarya</taxon>
        <taxon>Ascomycota</taxon>
        <taxon>Pezizomycotina</taxon>
        <taxon>Eurotiomycetes</taxon>
        <taxon>Eurotiomycetidae</taxon>
        <taxon>Eurotiales</taxon>
        <taxon>Aspergillaceae</taxon>
        <taxon>Aspergillus</taxon>
        <taxon>Aspergillus subgen. Nidulantes</taxon>
    </lineage>
</organism>
<dbReference type="AlphaFoldDB" id="Q5AYD8"/>
<dbReference type="KEGG" id="ani:ANIA_06692"/>
<reference evidence="2" key="2">
    <citation type="journal article" date="2009" name="Fungal Genet. Biol.">
        <title>The 2008 update of the Aspergillus nidulans genome annotation: a community effort.</title>
        <authorList>
            <person name="Wortman J.R."/>
            <person name="Gilsenan J.M."/>
            <person name="Joardar V."/>
            <person name="Deegan J."/>
            <person name="Clutterbuck J."/>
            <person name="Andersen M.R."/>
            <person name="Archer D."/>
            <person name="Bencina M."/>
            <person name="Braus G."/>
            <person name="Coutinho P."/>
            <person name="von Dohren H."/>
            <person name="Doonan J."/>
            <person name="Driessen A.J."/>
            <person name="Durek P."/>
            <person name="Espeso E."/>
            <person name="Fekete E."/>
            <person name="Flipphi M."/>
            <person name="Estrada C.G."/>
            <person name="Geysens S."/>
            <person name="Goldman G."/>
            <person name="de Groot P.W."/>
            <person name="Hansen K."/>
            <person name="Harris S.D."/>
            <person name="Heinekamp T."/>
            <person name="Helmstaedt K."/>
            <person name="Henrissat B."/>
            <person name="Hofmann G."/>
            <person name="Homan T."/>
            <person name="Horio T."/>
            <person name="Horiuchi H."/>
            <person name="James S."/>
            <person name="Jones M."/>
            <person name="Karaffa L."/>
            <person name="Karanyi Z."/>
            <person name="Kato M."/>
            <person name="Keller N."/>
            <person name="Kelly D.E."/>
            <person name="Kiel J.A."/>
            <person name="Kim J.M."/>
            <person name="van der Klei I.J."/>
            <person name="Klis F.M."/>
            <person name="Kovalchuk A."/>
            <person name="Krasevec N."/>
            <person name="Kubicek C.P."/>
            <person name="Liu B."/>
            <person name="Maccabe A."/>
            <person name="Meyer V."/>
            <person name="Mirabito P."/>
            <person name="Miskei M."/>
            <person name="Mos M."/>
            <person name="Mullins J."/>
            <person name="Nelson D.R."/>
            <person name="Nielsen J."/>
            <person name="Oakley B.R."/>
            <person name="Osmani S.A."/>
            <person name="Pakula T."/>
            <person name="Paszewski A."/>
            <person name="Paulsen I."/>
            <person name="Pilsyk S."/>
            <person name="Pocsi I."/>
            <person name="Punt P.J."/>
            <person name="Ram A.F."/>
            <person name="Ren Q."/>
            <person name="Robellet X."/>
            <person name="Robson G."/>
            <person name="Seiboth B."/>
            <person name="van Solingen P."/>
            <person name="Specht T."/>
            <person name="Sun J."/>
            <person name="Taheri-Talesh N."/>
            <person name="Takeshita N."/>
            <person name="Ussery D."/>
            <person name="vanKuyk P.A."/>
            <person name="Visser H."/>
            <person name="van de Vondervoort P.J."/>
            <person name="de Vries R.P."/>
            <person name="Walton J."/>
            <person name="Xiang X."/>
            <person name="Xiong Y."/>
            <person name="Zeng A.P."/>
            <person name="Brandt B.W."/>
            <person name="Cornell M.J."/>
            <person name="van den Hondel C.A."/>
            <person name="Visser J."/>
            <person name="Oliver S.G."/>
            <person name="Turner G."/>
        </authorList>
    </citation>
    <scope>GENOME REANNOTATION</scope>
    <source>
        <strain evidence="2">FGSC A4 / ATCC 38163 / CBS 112.46 / NRRL 194 / M139</strain>
    </source>
</reference>
<keyword evidence="2" id="KW-1185">Reference proteome</keyword>
<dbReference type="OMA" id="CRVEDCS"/>
<protein>
    <submittedName>
        <fullName evidence="1">Uncharacterized protein</fullName>
    </submittedName>
</protein>
<dbReference type="HOGENOM" id="CLU_122027_0_0_1"/>
<dbReference type="OrthoDB" id="4509242at2759"/>
<evidence type="ECO:0000313" key="2">
    <source>
        <dbReference type="Proteomes" id="UP000000560"/>
    </source>
</evidence>
<accession>C8V1M7</accession>